<name>A0ACD3AB20_9AGAR</name>
<sequence length="371" mass="40197">MGVRGPLKEKVVPETKVGPQYPILVLSRQEFVQRILEVQGLHERYFPGPISGPPFRLTWKGLAGGVKNAPTIRGDEDWANLVGQLGVTTAVKAVQAFYSLKDLEPFKNHKRPLSPDLDPMEERTYGTTVPNVEGYSATQRLLASKAAEIKAAHPCSTDGGHCFVDSDTVHIPMNKYRLRDWATVLLSGKSTATDPPPLALLNAWRPERPQAITVPVATPKPRGIPMKKAASGGDLFAMLTEQAGPVIKSLATAAVNSLISSAASSSRPTADQPFSSRSTDDRLSSPPPAIEDELKACLLAFGKARRISQEVTDAARAGLDAECYTPDIIGDAAVERLQTLTKLPEGHAIALRKFARDWCGKIDTKRARYST</sequence>
<evidence type="ECO:0000313" key="2">
    <source>
        <dbReference type="Proteomes" id="UP000308600"/>
    </source>
</evidence>
<evidence type="ECO:0000313" key="1">
    <source>
        <dbReference type="EMBL" id="TFK62726.1"/>
    </source>
</evidence>
<reference evidence="1 2" key="1">
    <citation type="journal article" date="2019" name="Nat. Ecol. Evol.">
        <title>Megaphylogeny resolves global patterns of mushroom evolution.</title>
        <authorList>
            <person name="Varga T."/>
            <person name="Krizsan K."/>
            <person name="Foldi C."/>
            <person name="Dima B."/>
            <person name="Sanchez-Garcia M."/>
            <person name="Sanchez-Ramirez S."/>
            <person name="Szollosi G.J."/>
            <person name="Szarkandi J.G."/>
            <person name="Papp V."/>
            <person name="Albert L."/>
            <person name="Andreopoulos W."/>
            <person name="Angelini C."/>
            <person name="Antonin V."/>
            <person name="Barry K.W."/>
            <person name="Bougher N.L."/>
            <person name="Buchanan P."/>
            <person name="Buyck B."/>
            <person name="Bense V."/>
            <person name="Catcheside P."/>
            <person name="Chovatia M."/>
            <person name="Cooper J."/>
            <person name="Damon W."/>
            <person name="Desjardin D."/>
            <person name="Finy P."/>
            <person name="Geml J."/>
            <person name="Haridas S."/>
            <person name="Hughes K."/>
            <person name="Justo A."/>
            <person name="Karasinski D."/>
            <person name="Kautmanova I."/>
            <person name="Kiss B."/>
            <person name="Kocsube S."/>
            <person name="Kotiranta H."/>
            <person name="LaButti K.M."/>
            <person name="Lechner B.E."/>
            <person name="Liimatainen K."/>
            <person name="Lipzen A."/>
            <person name="Lukacs Z."/>
            <person name="Mihaltcheva S."/>
            <person name="Morgado L.N."/>
            <person name="Niskanen T."/>
            <person name="Noordeloos M.E."/>
            <person name="Ohm R.A."/>
            <person name="Ortiz-Santana B."/>
            <person name="Ovrebo C."/>
            <person name="Racz N."/>
            <person name="Riley R."/>
            <person name="Savchenko A."/>
            <person name="Shiryaev A."/>
            <person name="Soop K."/>
            <person name="Spirin V."/>
            <person name="Szebenyi C."/>
            <person name="Tomsovsky M."/>
            <person name="Tulloss R.E."/>
            <person name="Uehling J."/>
            <person name="Grigoriev I.V."/>
            <person name="Vagvolgyi C."/>
            <person name="Papp T."/>
            <person name="Martin F.M."/>
            <person name="Miettinen O."/>
            <person name="Hibbett D.S."/>
            <person name="Nagy L.G."/>
        </authorList>
    </citation>
    <scope>NUCLEOTIDE SEQUENCE [LARGE SCALE GENOMIC DNA]</scope>
    <source>
        <strain evidence="1 2">NL-1719</strain>
    </source>
</reference>
<protein>
    <submittedName>
        <fullName evidence="1">Uncharacterized protein</fullName>
    </submittedName>
</protein>
<organism evidence="1 2">
    <name type="scientific">Pluteus cervinus</name>
    <dbReference type="NCBI Taxonomy" id="181527"/>
    <lineage>
        <taxon>Eukaryota</taxon>
        <taxon>Fungi</taxon>
        <taxon>Dikarya</taxon>
        <taxon>Basidiomycota</taxon>
        <taxon>Agaricomycotina</taxon>
        <taxon>Agaricomycetes</taxon>
        <taxon>Agaricomycetidae</taxon>
        <taxon>Agaricales</taxon>
        <taxon>Pluteineae</taxon>
        <taxon>Pluteaceae</taxon>
        <taxon>Pluteus</taxon>
    </lineage>
</organism>
<proteinExistence type="predicted"/>
<dbReference type="EMBL" id="ML208563">
    <property type="protein sequence ID" value="TFK62726.1"/>
    <property type="molecule type" value="Genomic_DNA"/>
</dbReference>
<gene>
    <name evidence="1" type="ORF">BDN72DRAFT_902990</name>
</gene>
<keyword evidence="2" id="KW-1185">Reference proteome</keyword>
<accession>A0ACD3AB20</accession>
<dbReference type="Proteomes" id="UP000308600">
    <property type="component" value="Unassembled WGS sequence"/>
</dbReference>